<dbReference type="AlphaFoldDB" id="A0A0C4DY10"/>
<keyword evidence="1" id="KW-0472">Membrane</keyword>
<name>A0A0C4DY10_MAGP6</name>
<evidence type="ECO:0000313" key="3">
    <source>
        <dbReference type="EnsemblFungi" id="MAPG_04920T0"/>
    </source>
</evidence>
<dbReference type="EnsemblFungi" id="MAPG_04920T0">
    <property type="protein sequence ID" value="MAPG_04920T0"/>
    <property type="gene ID" value="MAPG_04920"/>
</dbReference>
<feature type="transmembrane region" description="Helical" evidence="1">
    <location>
        <begin position="38"/>
        <end position="57"/>
    </location>
</feature>
<gene>
    <name evidence="2" type="ORF">MAPG_04920</name>
</gene>
<reference evidence="2" key="1">
    <citation type="submission" date="2010-05" db="EMBL/GenBank/DDBJ databases">
        <title>The Genome Sequence of Magnaporthe poae strain ATCC 64411.</title>
        <authorList>
            <consortium name="The Broad Institute Genome Sequencing Platform"/>
            <consortium name="Broad Institute Genome Sequencing Center for Infectious Disease"/>
            <person name="Ma L.-J."/>
            <person name="Dead R."/>
            <person name="Young S."/>
            <person name="Zeng Q."/>
            <person name="Koehrsen M."/>
            <person name="Alvarado L."/>
            <person name="Berlin A."/>
            <person name="Chapman S.B."/>
            <person name="Chen Z."/>
            <person name="Freedman E."/>
            <person name="Gellesch M."/>
            <person name="Goldberg J."/>
            <person name="Griggs A."/>
            <person name="Gujja S."/>
            <person name="Heilman E.R."/>
            <person name="Heiman D."/>
            <person name="Hepburn T."/>
            <person name="Howarth C."/>
            <person name="Jen D."/>
            <person name="Larson L."/>
            <person name="Mehta T."/>
            <person name="Neiman D."/>
            <person name="Pearson M."/>
            <person name="Roberts A."/>
            <person name="Saif S."/>
            <person name="Shea T."/>
            <person name="Shenoy N."/>
            <person name="Sisk P."/>
            <person name="Stolte C."/>
            <person name="Sykes S."/>
            <person name="Walk T."/>
            <person name="White J."/>
            <person name="Yandava C."/>
            <person name="Haas B."/>
            <person name="Nusbaum C."/>
            <person name="Birren B."/>
        </authorList>
    </citation>
    <scope>NUCLEOTIDE SEQUENCE</scope>
    <source>
        <strain evidence="2">ATCC 64411</strain>
    </source>
</reference>
<dbReference type="OrthoDB" id="4078873at2759"/>
<evidence type="ECO:0000313" key="2">
    <source>
        <dbReference type="EMBL" id="KLU85900.1"/>
    </source>
</evidence>
<dbReference type="VEuPathDB" id="FungiDB:MAPG_04920"/>
<reference evidence="2" key="3">
    <citation type="submission" date="2011-03" db="EMBL/GenBank/DDBJ databases">
        <title>Annotation of Magnaporthe poae ATCC 64411.</title>
        <authorList>
            <person name="Ma L.-J."/>
            <person name="Dead R."/>
            <person name="Young S.K."/>
            <person name="Zeng Q."/>
            <person name="Gargeya S."/>
            <person name="Fitzgerald M."/>
            <person name="Haas B."/>
            <person name="Abouelleil A."/>
            <person name="Alvarado L."/>
            <person name="Arachchi H.M."/>
            <person name="Berlin A."/>
            <person name="Brown A."/>
            <person name="Chapman S.B."/>
            <person name="Chen Z."/>
            <person name="Dunbar C."/>
            <person name="Freedman E."/>
            <person name="Gearin G."/>
            <person name="Gellesch M."/>
            <person name="Goldberg J."/>
            <person name="Griggs A."/>
            <person name="Gujja S."/>
            <person name="Heiman D."/>
            <person name="Howarth C."/>
            <person name="Larson L."/>
            <person name="Lui A."/>
            <person name="MacDonald P.J.P."/>
            <person name="Mehta T."/>
            <person name="Montmayeur A."/>
            <person name="Murphy C."/>
            <person name="Neiman D."/>
            <person name="Pearson M."/>
            <person name="Priest M."/>
            <person name="Roberts A."/>
            <person name="Saif S."/>
            <person name="Shea T."/>
            <person name="Shenoy N."/>
            <person name="Sisk P."/>
            <person name="Stolte C."/>
            <person name="Sykes S."/>
            <person name="Yandava C."/>
            <person name="Wortman J."/>
            <person name="Nusbaum C."/>
            <person name="Birren B."/>
        </authorList>
    </citation>
    <scope>NUCLEOTIDE SEQUENCE</scope>
    <source>
        <strain evidence="2">ATCC 64411</strain>
    </source>
</reference>
<dbReference type="Proteomes" id="UP000011715">
    <property type="component" value="Unassembled WGS sequence"/>
</dbReference>
<protein>
    <submittedName>
        <fullName evidence="2 3">Uncharacterized protein</fullName>
    </submittedName>
</protein>
<proteinExistence type="predicted"/>
<sequence length="73" mass="8342">MLPSADRIYSSIYFQLGYVWGTPTRMAIAWAYADAQQYMLIASVCLLAVAWLSVLLWRDIRVDELKQTKGNVV</sequence>
<evidence type="ECO:0000313" key="4">
    <source>
        <dbReference type="Proteomes" id="UP000011715"/>
    </source>
</evidence>
<reference evidence="4" key="2">
    <citation type="submission" date="2010-05" db="EMBL/GenBank/DDBJ databases">
        <title>The genome sequence of Magnaporthe poae strain ATCC 64411.</title>
        <authorList>
            <person name="Ma L.-J."/>
            <person name="Dead R."/>
            <person name="Young S."/>
            <person name="Zeng Q."/>
            <person name="Koehrsen M."/>
            <person name="Alvarado L."/>
            <person name="Berlin A."/>
            <person name="Chapman S.B."/>
            <person name="Chen Z."/>
            <person name="Freedman E."/>
            <person name="Gellesch M."/>
            <person name="Goldberg J."/>
            <person name="Griggs A."/>
            <person name="Gujja S."/>
            <person name="Heilman E.R."/>
            <person name="Heiman D."/>
            <person name="Hepburn T."/>
            <person name="Howarth C."/>
            <person name="Jen D."/>
            <person name="Larson L."/>
            <person name="Mehta T."/>
            <person name="Neiman D."/>
            <person name="Pearson M."/>
            <person name="Roberts A."/>
            <person name="Saif S."/>
            <person name="Shea T."/>
            <person name="Shenoy N."/>
            <person name="Sisk P."/>
            <person name="Stolte C."/>
            <person name="Sykes S."/>
            <person name="Walk T."/>
            <person name="White J."/>
            <person name="Yandava C."/>
            <person name="Haas B."/>
            <person name="Nusbaum C."/>
            <person name="Birren B."/>
        </authorList>
    </citation>
    <scope>NUCLEOTIDE SEQUENCE [LARGE SCALE GENOMIC DNA]</scope>
    <source>
        <strain evidence="4">ATCC 64411 / 73-15</strain>
    </source>
</reference>
<keyword evidence="1" id="KW-1133">Transmembrane helix</keyword>
<keyword evidence="1" id="KW-0812">Transmembrane</keyword>
<accession>A0A0C4DY10</accession>
<dbReference type="EMBL" id="GL876969">
    <property type="protein sequence ID" value="KLU85900.1"/>
    <property type="molecule type" value="Genomic_DNA"/>
</dbReference>
<organism evidence="3 4">
    <name type="scientific">Magnaporthiopsis poae (strain ATCC 64411 / 73-15)</name>
    <name type="common">Kentucky bluegrass fungus</name>
    <name type="synonym">Magnaporthe poae</name>
    <dbReference type="NCBI Taxonomy" id="644358"/>
    <lineage>
        <taxon>Eukaryota</taxon>
        <taxon>Fungi</taxon>
        <taxon>Dikarya</taxon>
        <taxon>Ascomycota</taxon>
        <taxon>Pezizomycotina</taxon>
        <taxon>Sordariomycetes</taxon>
        <taxon>Sordariomycetidae</taxon>
        <taxon>Magnaporthales</taxon>
        <taxon>Magnaporthaceae</taxon>
        <taxon>Magnaporthiopsis</taxon>
    </lineage>
</organism>
<keyword evidence="4" id="KW-1185">Reference proteome</keyword>
<evidence type="ECO:0000256" key="1">
    <source>
        <dbReference type="SAM" id="Phobius"/>
    </source>
</evidence>
<reference evidence="3" key="4">
    <citation type="journal article" date="2015" name="G3 (Bethesda)">
        <title>Genome sequences of three phytopathogenic species of the Magnaporthaceae family of fungi.</title>
        <authorList>
            <person name="Okagaki L.H."/>
            <person name="Nunes C.C."/>
            <person name="Sailsbery J."/>
            <person name="Clay B."/>
            <person name="Brown D."/>
            <person name="John T."/>
            <person name="Oh Y."/>
            <person name="Young N."/>
            <person name="Fitzgerald M."/>
            <person name="Haas B.J."/>
            <person name="Zeng Q."/>
            <person name="Young S."/>
            <person name="Adiconis X."/>
            <person name="Fan L."/>
            <person name="Levin J.Z."/>
            <person name="Mitchell T.K."/>
            <person name="Okubara P.A."/>
            <person name="Farman M.L."/>
            <person name="Kohn L.M."/>
            <person name="Birren B."/>
            <person name="Ma L.-J."/>
            <person name="Dean R.A."/>
        </authorList>
    </citation>
    <scope>NUCLEOTIDE SEQUENCE</scope>
    <source>
        <strain evidence="3">ATCC 64411 / 73-15</strain>
    </source>
</reference>
<reference evidence="3" key="5">
    <citation type="submission" date="2015-06" db="UniProtKB">
        <authorList>
            <consortium name="EnsemblFungi"/>
        </authorList>
    </citation>
    <scope>IDENTIFICATION</scope>
    <source>
        <strain evidence="3">ATCC 64411</strain>
    </source>
</reference>
<dbReference type="EMBL" id="ADBL01001148">
    <property type="status" value="NOT_ANNOTATED_CDS"/>
    <property type="molecule type" value="Genomic_DNA"/>
</dbReference>